<dbReference type="AlphaFoldDB" id="A0A6G0VST7"/>
<evidence type="ECO:0000313" key="2">
    <source>
        <dbReference type="Proteomes" id="UP000478052"/>
    </source>
</evidence>
<feature type="non-terminal residue" evidence="1">
    <location>
        <position position="164"/>
    </location>
</feature>
<dbReference type="Gene3D" id="2.40.70.10">
    <property type="entry name" value="Acid Proteases"/>
    <property type="match status" value="1"/>
</dbReference>
<organism evidence="1 2">
    <name type="scientific">Aphis craccivora</name>
    <name type="common">Cowpea aphid</name>
    <dbReference type="NCBI Taxonomy" id="307492"/>
    <lineage>
        <taxon>Eukaryota</taxon>
        <taxon>Metazoa</taxon>
        <taxon>Ecdysozoa</taxon>
        <taxon>Arthropoda</taxon>
        <taxon>Hexapoda</taxon>
        <taxon>Insecta</taxon>
        <taxon>Pterygota</taxon>
        <taxon>Neoptera</taxon>
        <taxon>Paraneoptera</taxon>
        <taxon>Hemiptera</taxon>
        <taxon>Sternorrhyncha</taxon>
        <taxon>Aphidomorpha</taxon>
        <taxon>Aphidoidea</taxon>
        <taxon>Aphididae</taxon>
        <taxon>Aphidini</taxon>
        <taxon>Aphis</taxon>
        <taxon>Aphis</taxon>
    </lineage>
</organism>
<dbReference type="EMBL" id="VUJU01012369">
    <property type="protein sequence ID" value="KAF0707862.1"/>
    <property type="molecule type" value="Genomic_DNA"/>
</dbReference>
<gene>
    <name evidence="1" type="ORF">FWK35_00028890</name>
</gene>
<protein>
    <submittedName>
        <fullName evidence="1">Uncharacterized protein</fullName>
    </submittedName>
</protein>
<name>A0A6G0VST7_APHCR</name>
<dbReference type="Proteomes" id="UP000478052">
    <property type="component" value="Unassembled WGS sequence"/>
</dbReference>
<proteinExistence type="predicted"/>
<reference evidence="1 2" key="1">
    <citation type="submission" date="2019-08" db="EMBL/GenBank/DDBJ databases">
        <title>Whole genome of Aphis craccivora.</title>
        <authorList>
            <person name="Voronova N.V."/>
            <person name="Shulinski R.S."/>
            <person name="Bandarenka Y.V."/>
            <person name="Zhorov D.G."/>
            <person name="Warner D."/>
        </authorList>
    </citation>
    <scope>NUCLEOTIDE SEQUENCE [LARGE SCALE GENOMIC DNA]</scope>
    <source>
        <strain evidence="1">180601</strain>
        <tissue evidence="1">Whole Body</tissue>
    </source>
</reference>
<sequence length="164" mass="18650">MKTIIKAGEFGRRTIAINPTRSQRFFSNSKPGGKTRYCNRCKTNTHHTENCRFIKGTQTGKTNHSSHTQVKSETESQPTEFQVIPMAFPIPQDGIMGRPLLEQLKAVIDCKLGKLTWDISTNEITVPPRSQVVYQSVPRTLSEITETFLFIHNSSRRTYSVEMC</sequence>
<evidence type="ECO:0000313" key="1">
    <source>
        <dbReference type="EMBL" id="KAF0707862.1"/>
    </source>
</evidence>
<comment type="caution">
    <text evidence="1">The sequence shown here is derived from an EMBL/GenBank/DDBJ whole genome shotgun (WGS) entry which is preliminary data.</text>
</comment>
<dbReference type="InterPro" id="IPR021109">
    <property type="entry name" value="Peptidase_aspartic_dom_sf"/>
</dbReference>
<accession>A0A6G0VST7</accession>
<keyword evidence="2" id="KW-1185">Reference proteome</keyword>